<dbReference type="SUPFAM" id="SSF53098">
    <property type="entry name" value="Ribonuclease H-like"/>
    <property type="match status" value="1"/>
</dbReference>
<proteinExistence type="predicted"/>
<protein>
    <recommendedName>
        <fullName evidence="3">HAT C-terminal dimerisation domain-containing protein</fullName>
    </recommendedName>
</protein>
<organism evidence="1 2">
    <name type="scientific">Lactuca sativa</name>
    <name type="common">Garden lettuce</name>
    <dbReference type="NCBI Taxonomy" id="4236"/>
    <lineage>
        <taxon>Eukaryota</taxon>
        <taxon>Viridiplantae</taxon>
        <taxon>Streptophyta</taxon>
        <taxon>Embryophyta</taxon>
        <taxon>Tracheophyta</taxon>
        <taxon>Spermatophyta</taxon>
        <taxon>Magnoliopsida</taxon>
        <taxon>eudicotyledons</taxon>
        <taxon>Gunneridae</taxon>
        <taxon>Pentapetalae</taxon>
        <taxon>asterids</taxon>
        <taxon>campanulids</taxon>
        <taxon>Asterales</taxon>
        <taxon>Asteraceae</taxon>
        <taxon>Cichorioideae</taxon>
        <taxon>Cichorieae</taxon>
        <taxon>Lactucinae</taxon>
        <taxon>Lactuca</taxon>
    </lineage>
</organism>
<dbReference type="Proteomes" id="UP000235145">
    <property type="component" value="Unassembled WGS sequence"/>
</dbReference>
<reference evidence="1 2" key="1">
    <citation type="journal article" date="2017" name="Nat. Commun.">
        <title>Genome assembly with in vitro proximity ligation data and whole-genome triplication in lettuce.</title>
        <authorList>
            <person name="Reyes-Chin-Wo S."/>
            <person name="Wang Z."/>
            <person name="Yang X."/>
            <person name="Kozik A."/>
            <person name="Arikit S."/>
            <person name="Song C."/>
            <person name="Xia L."/>
            <person name="Froenicke L."/>
            <person name="Lavelle D.O."/>
            <person name="Truco M.J."/>
            <person name="Xia R."/>
            <person name="Zhu S."/>
            <person name="Xu C."/>
            <person name="Xu H."/>
            <person name="Xu X."/>
            <person name="Cox K."/>
            <person name="Korf I."/>
            <person name="Meyers B.C."/>
            <person name="Michelmore R.W."/>
        </authorList>
    </citation>
    <scope>NUCLEOTIDE SEQUENCE [LARGE SCALE GENOMIC DNA]</scope>
    <source>
        <strain evidence="2">cv. Salinas</strain>
        <tissue evidence="1">Seedlings</tissue>
    </source>
</reference>
<dbReference type="InterPro" id="IPR012337">
    <property type="entry name" value="RNaseH-like_sf"/>
</dbReference>
<comment type="caution">
    <text evidence="1">The sequence shown here is derived from an EMBL/GenBank/DDBJ whole genome shotgun (WGS) entry which is preliminary data.</text>
</comment>
<dbReference type="AlphaFoldDB" id="A0A9R1XYA5"/>
<dbReference type="EMBL" id="NBSK02000001">
    <property type="protein sequence ID" value="KAJ0227477.1"/>
    <property type="molecule type" value="Genomic_DNA"/>
</dbReference>
<evidence type="ECO:0008006" key="3">
    <source>
        <dbReference type="Google" id="ProtNLM"/>
    </source>
</evidence>
<evidence type="ECO:0000313" key="1">
    <source>
        <dbReference type="EMBL" id="KAJ0227477.1"/>
    </source>
</evidence>
<name>A0A9R1XYA5_LACSA</name>
<evidence type="ECO:0000313" key="2">
    <source>
        <dbReference type="Proteomes" id="UP000235145"/>
    </source>
</evidence>
<sequence length="94" mass="11039">MFSKVFRLLGQPSYSSCVERKWSTYAFIYSLKRNKLTTSRTQDLVYIHYNLRLLSRTPKDDVKMWDVGVDAFDSIEDVGFLEVAELSLDELDFE</sequence>
<keyword evidence="2" id="KW-1185">Reference proteome</keyword>
<gene>
    <name evidence="1" type="ORF">LSAT_V11C100030520</name>
</gene>
<accession>A0A9R1XYA5</accession>